<evidence type="ECO:0000313" key="2">
    <source>
        <dbReference type="Proteomes" id="UP000017837"/>
    </source>
</evidence>
<gene>
    <name evidence="1" type="ORF">ABENE_22260</name>
</gene>
<dbReference type="PATRIC" id="fig|1121022.4.peg.4558"/>
<protein>
    <submittedName>
        <fullName evidence="1">Uncharacterized protein</fullName>
    </submittedName>
</protein>
<evidence type="ECO:0000313" key="1">
    <source>
        <dbReference type="EMBL" id="ESQ80720.1"/>
    </source>
</evidence>
<dbReference type="AlphaFoldDB" id="V4P624"/>
<keyword evidence="2" id="KW-1185">Reference proteome</keyword>
<comment type="caution">
    <text evidence="1">The sequence shown here is derived from an EMBL/GenBank/DDBJ whole genome shotgun (WGS) entry which is preliminary data.</text>
</comment>
<sequence>MLKDADHTALRINISRILELFQRGDIDPPDAVADLLKLCHPDFVGHDGEGLDSYLAKTLAMVTVGEVSTDSALTHLIRLATAKTVEADHLSVLG</sequence>
<dbReference type="Proteomes" id="UP000017837">
    <property type="component" value="Unassembled WGS sequence"/>
</dbReference>
<reference evidence="1 2" key="1">
    <citation type="journal article" date="2014" name="Nature">
        <title>Sequential evolution of bacterial morphology by co-option of a developmental regulator.</title>
        <authorList>
            <person name="Jiang C."/>
            <person name="Brown P.J."/>
            <person name="Ducret A."/>
            <person name="Brun Y.V."/>
        </authorList>
    </citation>
    <scope>NUCLEOTIDE SEQUENCE [LARGE SCALE GENOMIC DNA]</scope>
    <source>
        <strain evidence="1 2">DSM 16100</strain>
    </source>
</reference>
<name>V4P624_9CAUL</name>
<organism evidence="1 2">
    <name type="scientific">Asticcacaulis benevestitus DSM 16100 = ATCC BAA-896</name>
    <dbReference type="NCBI Taxonomy" id="1121022"/>
    <lineage>
        <taxon>Bacteria</taxon>
        <taxon>Pseudomonadati</taxon>
        <taxon>Pseudomonadota</taxon>
        <taxon>Alphaproteobacteria</taxon>
        <taxon>Caulobacterales</taxon>
        <taxon>Caulobacteraceae</taxon>
        <taxon>Asticcacaulis</taxon>
    </lineage>
</organism>
<dbReference type="EMBL" id="AWGB01000094">
    <property type="protein sequence ID" value="ESQ80720.1"/>
    <property type="molecule type" value="Genomic_DNA"/>
</dbReference>
<proteinExistence type="predicted"/>
<dbReference type="STRING" id="1121022.GCA_000376105_02821"/>
<accession>V4P624</accession>